<accession>A0A839EWB1</accession>
<evidence type="ECO:0000313" key="1">
    <source>
        <dbReference type="EMBL" id="MBA8880697.1"/>
    </source>
</evidence>
<sequence>MSGTPADDQQMKIACQLDNYADDLNFHARKDQSNNAGSLRLFADFSIADGYQARSAGRKRPKPLIVQDTGIAFFNDAS</sequence>
<name>A0A839EWB1_9HYPH</name>
<gene>
    <name evidence="1" type="ORF">FHW16_004422</name>
</gene>
<reference evidence="1 2" key="1">
    <citation type="submission" date="2020-07" db="EMBL/GenBank/DDBJ databases">
        <title>Genomic Encyclopedia of Type Strains, Phase IV (KMG-V): Genome sequencing to study the core and pangenomes of soil and plant-associated prokaryotes.</title>
        <authorList>
            <person name="Whitman W."/>
        </authorList>
    </citation>
    <scope>NUCLEOTIDE SEQUENCE [LARGE SCALE GENOMIC DNA]</scope>
    <source>
        <strain evidence="1 2">AN3</strain>
    </source>
</reference>
<dbReference type="RefSeq" id="WP_182551340.1">
    <property type="nucleotide sequence ID" value="NZ_JACGXN010000009.1"/>
</dbReference>
<dbReference type="Proteomes" id="UP000549052">
    <property type="component" value="Unassembled WGS sequence"/>
</dbReference>
<evidence type="ECO:0000313" key="2">
    <source>
        <dbReference type="Proteomes" id="UP000549052"/>
    </source>
</evidence>
<comment type="caution">
    <text evidence="1">The sequence shown here is derived from an EMBL/GenBank/DDBJ whole genome shotgun (WGS) entry which is preliminary data.</text>
</comment>
<dbReference type="AlphaFoldDB" id="A0A839EWB1"/>
<protein>
    <submittedName>
        <fullName evidence="1">Uncharacterized protein</fullName>
    </submittedName>
</protein>
<proteinExistence type="predicted"/>
<dbReference type="EMBL" id="JACGXN010000009">
    <property type="protein sequence ID" value="MBA8880697.1"/>
    <property type="molecule type" value="Genomic_DNA"/>
</dbReference>
<keyword evidence="2" id="KW-1185">Reference proteome</keyword>
<organism evidence="1 2">
    <name type="scientific">Phyllobacterium myrsinacearum</name>
    <dbReference type="NCBI Taxonomy" id="28101"/>
    <lineage>
        <taxon>Bacteria</taxon>
        <taxon>Pseudomonadati</taxon>
        <taxon>Pseudomonadota</taxon>
        <taxon>Alphaproteobacteria</taxon>
        <taxon>Hyphomicrobiales</taxon>
        <taxon>Phyllobacteriaceae</taxon>
        <taxon>Phyllobacterium</taxon>
    </lineage>
</organism>